<comment type="caution">
    <text evidence="8">The sequence shown here is derived from an EMBL/GenBank/DDBJ whole genome shotgun (WGS) entry which is preliminary data.</text>
</comment>
<gene>
    <name evidence="8" type="ORF">TCE0_015r01791</name>
</gene>
<evidence type="ECO:0000313" key="9">
    <source>
        <dbReference type="Proteomes" id="UP000053095"/>
    </source>
</evidence>
<dbReference type="SMART" id="SM00906">
    <property type="entry name" value="Fungal_trans"/>
    <property type="match status" value="1"/>
</dbReference>
<accession>A0A6V8GZ13</accession>
<keyword evidence="4" id="KW-0804">Transcription</keyword>
<evidence type="ECO:0000256" key="1">
    <source>
        <dbReference type="ARBA" id="ARBA00022723"/>
    </source>
</evidence>
<protein>
    <submittedName>
        <fullName evidence="8">Fungal specific transcription factor</fullName>
    </submittedName>
</protein>
<dbReference type="Gene3D" id="4.10.240.10">
    <property type="entry name" value="Zn(2)-C6 fungal-type DNA-binding domain"/>
    <property type="match status" value="1"/>
</dbReference>
<dbReference type="GO" id="GO:0006351">
    <property type="term" value="P:DNA-templated transcription"/>
    <property type="evidence" value="ECO:0007669"/>
    <property type="project" value="InterPro"/>
</dbReference>
<dbReference type="SMART" id="SM00066">
    <property type="entry name" value="GAL4"/>
    <property type="match status" value="1"/>
</dbReference>
<evidence type="ECO:0000256" key="4">
    <source>
        <dbReference type="ARBA" id="ARBA00023163"/>
    </source>
</evidence>
<dbReference type="EMBL" id="DF933811">
    <property type="protein sequence ID" value="GAM34302.1"/>
    <property type="molecule type" value="Genomic_DNA"/>
</dbReference>
<keyword evidence="5" id="KW-0539">Nucleus</keyword>
<dbReference type="GO" id="GO:0003677">
    <property type="term" value="F:DNA binding"/>
    <property type="evidence" value="ECO:0007669"/>
    <property type="project" value="UniProtKB-KW"/>
</dbReference>
<feature type="compositionally biased region" description="Polar residues" evidence="6">
    <location>
        <begin position="78"/>
        <end position="88"/>
    </location>
</feature>
<evidence type="ECO:0000256" key="5">
    <source>
        <dbReference type="ARBA" id="ARBA00023242"/>
    </source>
</evidence>
<dbReference type="CDD" id="cd00067">
    <property type="entry name" value="GAL4"/>
    <property type="match status" value="1"/>
</dbReference>
<dbReference type="GO" id="GO:0008270">
    <property type="term" value="F:zinc ion binding"/>
    <property type="evidence" value="ECO:0007669"/>
    <property type="project" value="InterPro"/>
</dbReference>
<feature type="region of interest" description="Disordered" evidence="6">
    <location>
        <begin position="43"/>
        <end position="88"/>
    </location>
</feature>
<dbReference type="PROSITE" id="PS50048">
    <property type="entry name" value="ZN2_CY6_FUNGAL_2"/>
    <property type="match status" value="1"/>
</dbReference>
<organism evidence="8 9">
    <name type="scientific">Talaromyces pinophilus</name>
    <name type="common">Penicillium pinophilum</name>
    <dbReference type="NCBI Taxonomy" id="128442"/>
    <lineage>
        <taxon>Eukaryota</taxon>
        <taxon>Fungi</taxon>
        <taxon>Dikarya</taxon>
        <taxon>Ascomycota</taxon>
        <taxon>Pezizomycotina</taxon>
        <taxon>Eurotiomycetes</taxon>
        <taxon>Eurotiomycetidae</taxon>
        <taxon>Eurotiales</taxon>
        <taxon>Trichocomaceae</taxon>
        <taxon>Talaromyces</taxon>
        <taxon>Talaromyces sect. Talaromyces</taxon>
    </lineage>
</organism>
<dbReference type="PANTHER" id="PTHR46910">
    <property type="entry name" value="TRANSCRIPTION FACTOR PDR1"/>
    <property type="match status" value="1"/>
</dbReference>
<dbReference type="CDD" id="cd12148">
    <property type="entry name" value="fungal_TF_MHR"/>
    <property type="match status" value="1"/>
</dbReference>
<sequence length="733" mass="81460">MATRGKRSKVGRACQRCRRQKLRCDIQRPCTLCVHAGIDCRTGPEDQFRPFQAPVTGTRTRRQNRLGTSKDQEESESGTHFTTDQPWSSSTMSLVAGAFEFHNSTTPDASMTTAMPGGQEPQESEIPAAITKTGPRRRPLNPSQEGSICVTTELLSLLPPRETAALLVDTYFDRIHWFMLIFHQQDFRQKWPMLYDTPLEDIVAANPNPAIISTFLVVIAIALQYTGKYRQHLLETQNVNPTALKDKIFYTIRSRLLDIVATGSLEAVQTCVLLGTYYLFHGSPNLAWPVCGCGLRIAQALNLHRKSPTSELIISPEAQRKIETRKRCWWAIYEIETFCSISYGYPHGIVDADCNVEFLDPLATSPGRSPASYNVIHQCPATLLSYKYLMSKLSVFLKDVSTDLYGIGSHQSRGSTSLDLKALLRKVSLLDDRLQKWKAEIPDNLRLTQSTTPPPVYSSAEEMDRDIGASGPGFESHVYQLQALALLLAYENARILVHRPLLTYRTTFVGREPGSTILSNPSEKTTSHLSLQACRDAAMNTSNLAESPIFSLAADTYAAAFISIHTFTAGVMLCVLASIEPLTPESLQCKMGLRRLLNMQAHLKSKAQSPLPAQGLEILERLTRLVMEKELKDILSHGTGSDSNTQTAQALSEDQSNSQLDMIDNEAAQRGITPDYVQDTTISQALFELDQVLFEHNLNIPLEQDSITDPAGPSNGIVQEQAWIWGVESPMQL</sequence>
<dbReference type="InterPro" id="IPR001138">
    <property type="entry name" value="Zn2Cys6_DnaBD"/>
</dbReference>
<dbReference type="InterPro" id="IPR050987">
    <property type="entry name" value="AtrR-like"/>
</dbReference>
<dbReference type="PANTHER" id="PTHR46910:SF17">
    <property type="entry name" value="SCFA-RELATED"/>
    <property type="match status" value="1"/>
</dbReference>
<evidence type="ECO:0000256" key="2">
    <source>
        <dbReference type="ARBA" id="ARBA00023015"/>
    </source>
</evidence>
<dbReference type="PROSITE" id="PS00463">
    <property type="entry name" value="ZN2_CY6_FUNGAL_1"/>
    <property type="match status" value="1"/>
</dbReference>
<dbReference type="InterPro" id="IPR036864">
    <property type="entry name" value="Zn2-C6_fun-type_DNA-bd_sf"/>
</dbReference>
<keyword evidence="3" id="KW-0238">DNA-binding</keyword>
<keyword evidence="1" id="KW-0479">Metal-binding</keyword>
<proteinExistence type="predicted"/>
<keyword evidence="2" id="KW-0805">Transcription regulation</keyword>
<dbReference type="Pfam" id="PF00172">
    <property type="entry name" value="Zn_clus"/>
    <property type="match status" value="1"/>
</dbReference>
<dbReference type="AlphaFoldDB" id="A0A6V8GZ13"/>
<dbReference type="Proteomes" id="UP000053095">
    <property type="component" value="Unassembled WGS sequence"/>
</dbReference>
<keyword evidence="9" id="KW-1185">Reference proteome</keyword>
<feature type="compositionally biased region" description="Polar residues" evidence="6">
    <location>
        <begin position="638"/>
        <end position="656"/>
    </location>
</feature>
<evidence type="ECO:0000256" key="3">
    <source>
        <dbReference type="ARBA" id="ARBA00023125"/>
    </source>
</evidence>
<dbReference type="InterPro" id="IPR007219">
    <property type="entry name" value="XnlR_reg_dom"/>
</dbReference>
<evidence type="ECO:0000256" key="6">
    <source>
        <dbReference type="SAM" id="MobiDB-lite"/>
    </source>
</evidence>
<reference evidence="9" key="1">
    <citation type="journal article" date="2015" name="Genome Announc.">
        <title>Draft genome sequence of Talaromyces cellulolyticus strain Y-94, a source of lignocellulosic biomass-degrading enzymes.</title>
        <authorList>
            <person name="Fujii T."/>
            <person name="Koike H."/>
            <person name="Sawayama S."/>
            <person name="Yano S."/>
            <person name="Inoue H."/>
        </authorList>
    </citation>
    <scope>NUCLEOTIDE SEQUENCE [LARGE SCALE GENOMIC DNA]</scope>
    <source>
        <strain evidence="9">Y-94</strain>
    </source>
</reference>
<evidence type="ECO:0000313" key="8">
    <source>
        <dbReference type="EMBL" id="GAM34302.1"/>
    </source>
</evidence>
<dbReference type="Pfam" id="PF04082">
    <property type="entry name" value="Fungal_trans"/>
    <property type="match status" value="1"/>
</dbReference>
<dbReference type="SUPFAM" id="SSF57701">
    <property type="entry name" value="Zn2/Cys6 DNA-binding domain"/>
    <property type="match status" value="1"/>
</dbReference>
<dbReference type="GO" id="GO:0000981">
    <property type="term" value="F:DNA-binding transcription factor activity, RNA polymerase II-specific"/>
    <property type="evidence" value="ECO:0007669"/>
    <property type="project" value="InterPro"/>
</dbReference>
<evidence type="ECO:0000259" key="7">
    <source>
        <dbReference type="PROSITE" id="PS50048"/>
    </source>
</evidence>
<name>A0A6V8GZ13_TALPI</name>
<feature type="region of interest" description="Disordered" evidence="6">
    <location>
        <begin position="636"/>
        <end position="656"/>
    </location>
</feature>
<feature type="domain" description="Zn(2)-C6 fungal-type" evidence="7">
    <location>
        <begin position="13"/>
        <end position="42"/>
    </location>
</feature>